<organism evidence="1">
    <name type="scientific">Halalkalibacterium halodurans</name>
    <name type="common">Bacillus halodurans</name>
    <dbReference type="NCBI Taxonomy" id="86665"/>
    <lineage>
        <taxon>Bacteria</taxon>
        <taxon>Bacillati</taxon>
        <taxon>Bacillota</taxon>
        <taxon>Bacilli</taxon>
        <taxon>Bacillales</taxon>
        <taxon>Bacillaceae</taxon>
        <taxon>Halalkalibacterium (ex Joshi et al. 2022)</taxon>
    </lineage>
</organism>
<dbReference type="Gene3D" id="3.20.20.80">
    <property type="entry name" value="Glycosidases"/>
    <property type="match status" value="1"/>
</dbReference>
<sequence>MKALLIKLSIGLLLLLMFLPVALWYLKEPTELQVAILDKTVPDETYREHLGITWVLNSYKYEKKDGSSYHAATDYYGFVPNESEQTYSVQPLPESLDDADVIYVADTYGVYEEDLPWIDLKREGTRSELLYGGLEMEEWQTIYDRLQQEKRSTLIVEFNSFASPTEENVRDSVSEYLYVKRSGWIGRYFQELDHELNDEIPAWMLDHYNELGLEWNYEGPGFILVDEEAQEIVVLLEKEHFNEKGIRMSFTERGQELFNLTTSPNYLYWFDVVEAEREEDVLAYYDWDLTDEGKAELLKHDLPIQFAAVVGHDRPQSRSFYFAGDFTDIAEVPKVHQYKGINKLKALLAWDDFSEERFFWKTYVPMMKTILELHTAETLIEPEEAVAVAQKDGLAYTARIKDQDYEVFVDDEWKKLQIHGVNLGMGKPGTFPGEAAIKEKDYYRWFEQIGEMGGNAIRVYTLHPPGFYHALKRYNEQHENPIYLFHGVWIDEEPLEDTLNAFDEETNEEFQQEMKRIVDVIHGNAVVDPNPGHAHGVYQADVSPYTIGWIIGIEWYPHTVKATNKNNPDIGDYDGKYVETKDAEPFEYWLANQFDILLSYEIEQYNWIRPVSFTNWVTTDLLTHPAEPNEDEDLVGVDPNVIHLKGPATETNQFASYHVYPYYPDFLNYEEDYIHYVDHRGELNNYAGYLKDLHDAHDLPILIAEFGVPASRGLTHENPFGKNQGFLSEEEQGKIVVELFEDIIEEELLGGLIFTWQDEWFKRTWNTMDYDNPDRRPFWSNAQTNEQQFGLLSFDRLKVKVNGDDQDWEDASLLYEEDHPYVKRLYMDHDERYLYFRIDMKSGSTDDFFKDGFPILVLDTLPGQGNEHIKEVEGVTFDHGIDFIIELKGYDESRVKVDAYYDFFTYQYSQIYQMIEETSIEPQNNTGVFQKIHYALNQEIRIPSTNEVIPFSYYDTGELRHGNGDPEADDYDSLADFFVNEEKGMIEVRIPWLLLSFKDPSQREVMSAIYEGEGGETSEIIEGVRAAVLFVEPKDDDSYQVVDALPALDGDRLTDEAMNMYTWETWDIPLYEERLKQSYDLVKEAFTSIKE</sequence>
<name>A0A0M0KJH7_ALKHA</name>
<dbReference type="InterPro" id="IPR017853">
    <property type="entry name" value="GH"/>
</dbReference>
<dbReference type="RefSeq" id="WP_053431050.1">
    <property type="nucleotide sequence ID" value="NZ_CP040441.1"/>
</dbReference>
<protein>
    <submittedName>
        <fullName evidence="1">Uncharacterized protein</fullName>
    </submittedName>
</protein>
<accession>A0A0M0KJH7</accession>
<dbReference type="GeneID" id="87597771"/>
<dbReference type="AlphaFoldDB" id="A0A0M0KJH7"/>
<dbReference type="EMBL" id="LILD01000001">
    <property type="protein sequence ID" value="KOO38939.1"/>
    <property type="molecule type" value="Genomic_DNA"/>
</dbReference>
<gene>
    <name evidence="1" type="ORF">AMD02_08720</name>
</gene>
<evidence type="ECO:0000313" key="1">
    <source>
        <dbReference type="EMBL" id="KOO38939.1"/>
    </source>
</evidence>
<dbReference type="SUPFAM" id="SSF51445">
    <property type="entry name" value="(Trans)glycosidases"/>
    <property type="match status" value="1"/>
</dbReference>
<comment type="caution">
    <text evidence="1">The sequence shown here is derived from an EMBL/GenBank/DDBJ whole genome shotgun (WGS) entry which is preliminary data.</text>
</comment>
<proteinExistence type="predicted"/>
<dbReference type="PATRIC" id="fig|136160.3.peg.2084"/>
<reference evidence="1" key="1">
    <citation type="submission" date="2015-08" db="EMBL/GenBank/DDBJ databases">
        <title>Complete DNA Sequence of Pseudomonas syringae pv. actinidiae, the Causal Agent of Kiwifruit Canker Disease.</title>
        <authorList>
            <person name="Rikkerink E.H.A."/>
            <person name="Fineran P.C."/>
        </authorList>
    </citation>
    <scope>NUCLEOTIDE SEQUENCE</scope>
    <source>
        <strain evidence="1">DSM 13666</strain>
    </source>
</reference>